<dbReference type="RefSeq" id="WP_003108455.1">
    <property type="nucleotide sequence ID" value="NZ_CP025420.1"/>
</dbReference>
<name>A0A2I8AL79_9STRE</name>
<dbReference type="InterPro" id="IPR036086">
    <property type="entry name" value="ParB/Sulfiredoxin_sf"/>
</dbReference>
<dbReference type="AlphaFoldDB" id="A0A2I8AL79"/>
<proteinExistence type="predicted"/>
<gene>
    <name evidence="1" type="ORF">A9Y57_01090</name>
</gene>
<evidence type="ECO:0000313" key="1">
    <source>
        <dbReference type="EMBL" id="PCH12375.1"/>
    </source>
</evidence>
<comment type="caution">
    <text evidence="1">The sequence shown here is derived from an EMBL/GenBank/DDBJ whole genome shotgun (WGS) entry which is preliminary data.</text>
</comment>
<evidence type="ECO:0000313" key="2">
    <source>
        <dbReference type="Proteomes" id="UP000217465"/>
    </source>
</evidence>
<protein>
    <submittedName>
        <fullName evidence="1">Uncharacterized protein</fullName>
    </submittedName>
</protein>
<accession>A0A2I8AL79</accession>
<dbReference type="Proteomes" id="UP000217465">
    <property type="component" value="Unassembled WGS sequence"/>
</dbReference>
<organism evidence="1 2">
    <name type="scientific">Streptococcus parauberis</name>
    <dbReference type="NCBI Taxonomy" id="1348"/>
    <lineage>
        <taxon>Bacteria</taxon>
        <taxon>Bacillati</taxon>
        <taxon>Bacillota</taxon>
        <taxon>Bacilli</taxon>
        <taxon>Lactobacillales</taxon>
        <taxon>Streptococcaceae</taxon>
        <taxon>Streptococcus</taxon>
    </lineage>
</organism>
<dbReference type="SUPFAM" id="SSF110849">
    <property type="entry name" value="ParB/Sulfiredoxin"/>
    <property type="match status" value="1"/>
</dbReference>
<reference evidence="1 2" key="1">
    <citation type="submission" date="2016-06" db="EMBL/GenBank/DDBJ databases">
        <authorList>
            <person name="Haines A.N."/>
            <person name="Council K.R."/>
        </authorList>
    </citation>
    <scope>NUCLEOTIDE SEQUENCE [LARGE SCALE GENOMIC DNA]</scope>
    <source>
        <strain evidence="1 2">SP158-29</strain>
    </source>
</reference>
<dbReference type="EMBL" id="NSGR01000008">
    <property type="protein sequence ID" value="PCH12375.1"/>
    <property type="molecule type" value="Genomic_DNA"/>
</dbReference>
<sequence length="206" mass="23764">MTYNIEVSRQNTYQDSRFSQEALNQHGCFLVNQEVPYEVRIISSNCAIITGSNPDDYLAVIDEFRFNAEHISEFYDNKEQLIAQFETKVLRTIPISEIQPSQFYINQDKYLAVDSFINTAEDVIIPVTKDKHGGYIAIDGHSRLKVAFDKGISTVLVYESQADAYIFDFVQEAKSRQIESISDMSVLSHADYQSKWIDYCTDYFKK</sequence>